<reference evidence="4 5" key="1">
    <citation type="submission" date="2024-09" db="EMBL/GenBank/DDBJ databases">
        <title>Chromosome-scale assembly of Riccia sorocarpa.</title>
        <authorList>
            <person name="Paukszto L."/>
        </authorList>
    </citation>
    <scope>NUCLEOTIDE SEQUENCE [LARGE SCALE GENOMIC DNA]</scope>
    <source>
        <strain evidence="4">LP-2024</strain>
        <tissue evidence="4">Aerial parts of the thallus</tissue>
    </source>
</reference>
<protein>
    <recommendedName>
        <fullName evidence="3">Reverse transcriptase domain-containing protein</fullName>
    </recommendedName>
</protein>
<sequence>MEKGDSLLSDMESKRLYVLASVSGSSHEKAKELLIYRHAVGHEARPLKQDCLEPEGGTRTVSRGNKTAPAKHTFGAGLGQFEEEAFFAGGHCHTVRTLTGAKSRNAGRSKDLPVRMTTPKTCLLLSTWNVGGWRVPHRRKRGVAILYKEDFQLLDSGEDPHGRYVWGHFQWIALDDWNAVISTTDSSSRSNLQAEDEAAVFQDLCNTLGVMDVRPLATKTEGPRFTRAQFHEETDFGGASGSPPRNAHGKGGVRISPHAPCGKFPGPDRMGPEIMKLLWTFIGETYYLAVVEFWSSGSLLPFFKDGLIYLIPKLSEPELIGHWRPITLLNATYKVLAKILAARLALVLPSLTPVEQQGFVKGRSPQNCIITFCLVHEVLKRQRKAALFISLDQEKAYDRLSPNYLWAVIAHLRFPRAFISAARALQEGAESRILLNNQPLSPFLVSRGVRQGCPLSPLLYVIASIPIIYRIRAENSWGRIRPVKIHAGCFVSSMCLVDDLAIFTELHRDSVANVLGLLNLVEEASGGKVNILKSKILMLGLHRRFSNWLRSLEFRLADPREVTTYMGAPLTTVWTGVDNGEGLITRLAKKAEFFSSPTISFESRVSALRHGIFPTLIYHMLVTKFKKKTFKKLDQVLREYVWSTDPGGRKKKSLSAWDNLVMPVKWGGLGVFSAEDFQVSLICRSVIKATQDPQTSLWAPIFETVFLKTQTGLLTYCLMLTSMVDVSACPVASLILGALILGALILGAWVKLFSLFSWGPAVGGFQQDLSLKHSLFLEARRTLGPKDSLAFATEYLRWCFNRGITSISDLRVFLLSPWGHDHLTHSRNAPALRQWLNDAQLPQAADLTLSDWSSSDAVLSWALSATTNVAFFRIWFLVVAWRCIWAERCTLKYQGKQTQVTLIKVAILMLEELNARKSKLDPGFVSDSSRQLPSVLSVVPTRFQALLELD</sequence>
<dbReference type="AlphaFoldDB" id="A0ABD3I269"/>
<evidence type="ECO:0000256" key="1">
    <source>
        <dbReference type="SAM" id="MobiDB-lite"/>
    </source>
</evidence>
<evidence type="ECO:0000259" key="3">
    <source>
        <dbReference type="PROSITE" id="PS50878"/>
    </source>
</evidence>
<feature type="transmembrane region" description="Helical" evidence="2">
    <location>
        <begin position="858"/>
        <end position="884"/>
    </location>
</feature>
<dbReference type="PANTHER" id="PTHR19446">
    <property type="entry name" value="REVERSE TRANSCRIPTASES"/>
    <property type="match status" value="1"/>
</dbReference>
<dbReference type="SUPFAM" id="SSF56672">
    <property type="entry name" value="DNA/RNA polymerases"/>
    <property type="match status" value="1"/>
</dbReference>
<name>A0ABD3I269_9MARC</name>
<dbReference type="InterPro" id="IPR043502">
    <property type="entry name" value="DNA/RNA_pol_sf"/>
</dbReference>
<comment type="caution">
    <text evidence="4">The sequence shown here is derived from an EMBL/GenBank/DDBJ whole genome shotgun (WGS) entry which is preliminary data.</text>
</comment>
<dbReference type="InterPro" id="IPR000477">
    <property type="entry name" value="RT_dom"/>
</dbReference>
<feature type="region of interest" description="Disordered" evidence="1">
    <location>
        <begin position="234"/>
        <end position="262"/>
    </location>
</feature>
<dbReference type="PROSITE" id="PS50878">
    <property type="entry name" value="RT_POL"/>
    <property type="match status" value="1"/>
</dbReference>
<feature type="domain" description="Reverse transcriptase" evidence="3">
    <location>
        <begin position="292"/>
        <end position="570"/>
    </location>
</feature>
<evidence type="ECO:0000313" key="4">
    <source>
        <dbReference type="EMBL" id="KAL3697431.1"/>
    </source>
</evidence>
<keyword evidence="5" id="KW-1185">Reference proteome</keyword>
<keyword evidence="2" id="KW-0472">Membrane</keyword>
<feature type="transmembrane region" description="Helical" evidence="2">
    <location>
        <begin position="728"/>
        <end position="750"/>
    </location>
</feature>
<evidence type="ECO:0000313" key="5">
    <source>
        <dbReference type="Proteomes" id="UP001633002"/>
    </source>
</evidence>
<dbReference type="EMBL" id="JBJQOH010000002">
    <property type="protein sequence ID" value="KAL3697431.1"/>
    <property type="molecule type" value="Genomic_DNA"/>
</dbReference>
<dbReference type="CDD" id="cd01650">
    <property type="entry name" value="RT_nLTR_like"/>
    <property type="match status" value="1"/>
</dbReference>
<dbReference type="Proteomes" id="UP001633002">
    <property type="component" value="Unassembled WGS sequence"/>
</dbReference>
<gene>
    <name evidence="4" type="ORF">R1sor_011507</name>
</gene>
<evidence type="ECO:0000256" key="2">
    <source>
        <dbReference type="SAM" id="Phobius"/>
    </source>
</evidence>
<proteinExistence type="predicted"/>
<accession>A0ABD3I269</accession>
<dbReference type="Pfam" id="PF00078">
    <property type="entry name" value="RVT_1"/>
    <property type="match status" value="1"/>
</dbReference>
<keyword evidence="2" id="KW-0812">Transmembrane</keyword>
<keyword evidence="2" id="KW-1133">Transmembrane helix</keyword>
<organism evidence="4 5">
    <name type="scientific">Riccia sorocarpa</name>
    <dbReference type="NCBI Taxonomy" id="122646"/>
    <lineage>
        <taxon>Eukaryota</taxon>
        <taxon>Viridiplantae</taxon>
        <taxon>Streptophyta</taxon>
        <taxon>Embryophyta</taxon>
        <taxon>Marchantiophyta</taxon>
        <taxon>Marchantiopsida</taxon>
        <taxon>Marchantiidae</taxon>
        <taxon>Marchantiales</taxon>
        <taxon>Ricciaceae</taxon>
        <taxon>Riccia</taxon>
    </lineage>
</organism>